<dbReference type="EMBL" id="LIAE01008278">
    <property type="protein sequence ID" value="PAV74810.1"/>
    <property type="molecule type" value="Genomic_DNA"/>
</dbReference>
<gene>
    <name evidence="1" type="ORF">WR25_11826</name>
</gene>
<dbReference type="AlphaFoldDB" id="A0A2A2KLP6"/>
<evidence type="ECO:0000313" key="2">
    <source>
        <dbReference type="Proteomes" id="UP000218231"/>
    </source>
</evidence>
<dbReference type="OrthoDB" id="338814at2759"/>
<keyword evidence="2" id="KW-1185">Reference proteome</keyword>
<sequence length="118" mass="13380">MCELTEPLPDAISPNSTDTDISPMREFFANASSGGRIIAEDNETFFPEWLIDPNAVDPQTARFIGFVLLNVSTLPYVRHQLAERQRLNQLMSLLNQTDDGHLREIAAQIMRNLTFEDD</sequence>
<comment type="caution">
    <text evidence="1">The sequence shown here is derived from an EMBL/GenBank/DDBJ whole genome shotgun (WGS) entry which is preliminary data.</text>
</comment>
<evidence type="ECO:0000313" key="1">
    <source>
        <dbReference type="EMBL" id="PAV74810.1"/>
    </source>
</evidence>
<name>A0A2A2KLP6_9BILA</name>
<organism evidence="1 2">
    <name type="scientific">Diploscapter pachys</name>
    <dbReference type="NCBI Taxonomy" id="2018661"/>
    <lineage>
        <taxon>Eukaryota</taxon>
        <taxon>Metazoa</taxon>
        <taxon>Ecdysozoa</taxon>
        <taxon>Nematoda</taxon>
        <taxon>Chromadorea</taxon>
        <taxon>Rhabditida</taxon>
        <taxon>Rhabditina</taxon>
        <taxon>Rhabditomorpha</taxon>
        <taxon>Rhabditoidea</taxon>
        <taxon>Rhabditidae</taxon>
        <taxon>Diploscapter</taxon>
    </lineage>
</organism>
<reference evidence="1 2" key="1">
    <citation type="journal article" date="2017" name="Curr. Biol.">
        <title>Genome architecture and evolution of a unichromosomal asexual nematode.</title>
        <authorList>
            <person name="Fradin H."/>
            <person name="Zegar C."/>
            <person name="Gutwein M."/>
            <person name="Lucas J."/>
            <person name="Kovtun M."/>
            <person name="Corcoran D."/>
            <person name="Baugh L.R."/>
            <person name="Kiontke K."/>
            <person name="Gunsalus K."/>
            <person name="Fitch D.H."/>
            <person name="Piano F."/>
        </authorList>
    </citation>
    <scope>NUCLEOTIDE SEQUENCE [LARGE SCALE GENOMIC DNA]</scope>
    <source>
        <strain evidence="1">PF1309</strain>
    </source>
</reference>
<protein>
    <submittedName>
        <fullName evidence="1">Uncharacterized protein</fullName>
    </submittedName>
</protein>
<dbReference type="Proteomes" id="UP000218231">
    <property type="component" value="Unassembled WGS sequence"/>
</dbReference>
<accession>A0A2A2KLP6</accession>
<proteinExistence type="predicted"/>